<reference evidence="1" key="1">
    <citation type="submission" date="2015-11" db="EMBL/GenBank/DDBJ databases">
        <title>De novo transcriptome assembly of four potential Pierce s Disease insect vectors from Arizona vineyards.</title>
        <authorList>
            <person name="Tassone E.E."/>
        </authorList>
    </citation>
    <scope>NUCLEOTIDE SEQUENCE</scope>
</reference>
<gene>
    <name evidence="1" type="ORF">g.56618</name>
</gene>
<organism evidence="1">
    <name type="scientific">Homalodisca liturata</name>
    <dbReference type="NCBI Taxonomy" id="320908"/>
    <lineage>
        <taxon>Eukaryota</taxon>
        <taxon>Metazoa</taxon>
        <taxon>Ecdysozoa</taxon>
        <taxon>Arthropoda</taxon>
        <taxon>Hexapoda</taxon>
        <taxon>Insecta</taxon>
        <taxon>Pterygota</taxon>
        <taxon>Neoptera</taxon>
        <taxon>Paraneoptera</taxon>
        <taxon>Hemiptera</taxon>
        <taxon>Auchenorrhyncha</taxon>
        <taxon>Membracoidea</taxon>
        <taxon>Cicadellidae</taxon>
        <taxon>Cicadellinae</taxon>
        <taxon>Proconiini</taxon>
        <taxon>Homalodisca</taxon>
    </lineage>
</organism>
<sequence>PEMMHIIQSVLMTDPSIRVKQVASIFFANAVRQNWKAPEMASFVAGIRDQIIALLIPEDRFPRQCYLNILQCIFDNSEPADIEALVRKLPYFFNSADRSAHK</sequence>
<accession>A0A1B6J2W6</accession>
<feature type="non-terminal residue" evidence="1">
    <location>
        <position position="1"/>
    </location>
</feature>
<evidence type="ECO:0008006" key="2">
    <source>
        <dbReference type="Google" id="ProtNLM"/>
    </source>
</evidence>
<dbReference type="InterPro" id="IPR016024">
    <property type="entry name" value="ARM-type_fold"/>
</dbReference>
<protein>
    <recommendedName>
        <fullName evidence="2">Importin N-terminal domain-containing protein</fullName>
    </recommendedName>
</protein>
<dbReference type="SUPFAM" id="SSF48371">
    <property type="entry name" value="ARM repeat"/>
    <property type="match status" value="1"/>
</dbReference>
<dbReference type="AlphaFoldDB" id="A0A1B6J2W6"/>
<feature type="non-terminal residue" evidence="1">
    <location>
        <position position="102"/>
    </location>
</feature>
<name>A0A1B6J2W6_9HEMI</name>
<evidence type="ECO:0000313" key="1">
    <source>
        <dbReference type="EMBL" id="JAS93498.1"/>
    </source>
</evidence>
<proteinExistence type="predicted"/>
<dbReference type="EMBL" id="GECU01014208">
    <property type="protein sequence ID" value="JAS93498.1"/>
    <property type="molecule type" value="Transcribed_RNA"/>
</dbReference>